<dbReference type="EMBL" id="JAMYWD010001170">
    <property type="protein sequence ID" value="KAJ4943992.1"/>
    <property type="molecule type" value="Genomic_DNA"/>
</dbReference>
<gene>
    <name evidence="1" type="ORF">NE237_014260</name>
</gene>
<keyword evidence="2" id="KW-1185">Reference proteome</keyword>
<comment type="caution">
    <text evidence="1">The sequence shown here is derived from an EMBL/GenBank/DDBJ whole genome shotgun (WGS) entry which is preliminary data.</text>
</comment>
<evidence type="ECO:0000313" key="2">
    <source>
        <dbReference type="Proteomes" id="UP001141806"/>
    </source>
</evidence>
<dbReference type="AlphaFoldDB" id="A0A9Q0JT17"/>
<dbReference type="PANTHER" id="PTHR34268:SF8">
    <property type="entry name" value="FAE DOMAIN-CONTAINING PROTEIN"/>
    <property type="match status" value="1"/>
</dbReference>
<proteinExistence type="predicted"/>
<dbReference type="OrthoDB" id="999321at2759"/>
<accession>A0A9Q0JT17</accession>
<dbReference type="PANTHER" id="PTHR34268">
    <property type="entry name" value="OS01G0321850 PROTEIN"/>
    <property type="match status" value="1"/>
</dbReference>
<reference evidence="1" key="1">
    <citation type="journal article" date="2023" name="Plant J.">
        <title>The genome of the king protea, Protea cynaroides.</title>
        <authorList>
            <person name="Chang J."/>
            <person name="Duong T.A."/>
            <person name="Schoeman C."/>
            <person name="Ma X."/>
            <person name="Roodt D."/>
            <person name="Barker N."/>
            <person name="Li Z."/>
            <person name="Van de Peer Y."/>
            <person name="Mizrachi E."/>
        </authorList>
    </citation>
    <scope>NUCLEOTIDE SEQUENCE</scope>
    <source>
        <tissue evidence="1">Young leaves</tissue>
    </source>
</reference>
<name>A0A9Q0JT17_9MAGN</name>
<dbReference type="Proteomes" id="UP001141806">
    <property type="component" value="Unassembled WGS sequence"/>
</dbReference>
<organism evidence="1 2">
    <name type="scientific">Protea cynaroides</name>
    <dbReference type="NCBI Taxonomy" id="273540"/>
    <lineage>
        <taxon>Eukaryota</taxon>
        <taxon>Viridiplantae</taxon>
        <taxon>Streptophyta</taxon>
        <taxon>Embryophyta</taxon>
        <taxon>Tracheophyta</taxon>
        <taxon>Spermatophyta</taxon>
        <taxon>Magnoliopsida</taxon>
        <taxon>Proteales</taxon>
        <taxon>Proteaceae</taxon>
        <taxon>Protea</taxon>
    </lineage>
</organism>
<protein>
    <submittedName>
        <fullName evidence="1">Uncharacterized protein</fullName>
    </submittedName>
</protein>
<evidence type="ECO:0000313" key="1">
    <source>
        <dbReference type="EMBL" id="KAJ4943992.1"/>
    </source>
</evidence>
<sequence length="69" mass="7939">MYMFIQALIYFILSNSSYFFSKNITRSFSFRSTRSPTERQILAALFDFPAGGEPEIASIWLSSLAFLKL</sequence>